<name>A0A562ZTS6_9BURK</name>
<comment type="caution">
    <text evidence="1">The sequence shown here is derived from an EMBL/GenBank/DDBJ whole genome shotgun (WGS) entry which is preliminary data.</text>
</comment>
<dbReference type="AlphaFoldDB" id="A0A562ZTS6"/>
<gene>
    <name evidence="1" type="ORF">FN976_07370</name>
</gene>
<evidence type="ECO:0000313" key="2">
    <source>
        <dbReference type="Proteomes" id="UP000318199"/>
    </source>
</evidence>
<dbReference type="RefSeq" id="WP_145892367.1">
    <property type="nucleotide sequence ID" value="NZ_VOBQ01000005.1"/>
</dbReference>
<dbReference type="Proteomes" id="UP000318199">
    <property type="component" value="Unassembled WGS sequence"/>
</dbReference>
<accession>A0A562ZTS6</accession>
<reference evidence="1 2" key="1">
    <citation type="submission" date="2019-07" db="EMBL/GenBank/DDBJ databases">
        <title>Caenimonas sedimenti sp. nov., isolated from activated sludge.</title>
        <authorList>
            <person name="Xu J."/>
        </authorList>
    </citation>
    <scope>NUCLEOTIDE SEQUENCE [LARGE SCALE GENOMIC DNA]</scope>
    <source>
        <strain evidence="1 2">HX-9-20</strain>
    </source>
</reference>
<organism evidence="1 2">
    <name type="scientific">Caenimonas sedimenti</name>
    <dbReference type="NCBI Taxonomy" id="2596921"/>
    <lineage>
        <taxon>Bacteria</taxon>
        <taxon>Pseudomonadati</taxon>
        <taxon>Pseudomonadota</taxon>
        <taxon>Betaproteobacteria</taxon>
        <taxon>Burkholderiales</taxon>
        <taxon>Comamonadaceae</taxon>
        <taxon>Caenimonas</taxon>
    </lineage>
</organism>
<dbReference type="OrthoDB" id="7062823at2"/>
<proteinExistence type="predicted"/>
<dbReference type="EMBL" id="VOBQ01000005">
    <property type="protein sequence ID" value="TWO71807.1"/>
    <property type="molecule type" value="Genomic_DNA"/>
</dbReference>
<sequence length="374" mass="42062">MASTAELCKTMVEESLECSASSELERWQQVKRMQALSLYGLLGQVGRRGGVAQVERFFESAWNTPRPLGKTKGCARSLKRGAHMPTDRTLSMLDDRIEDVRPDEWLDKCPNWSLKADLFQSLWLSLLVDRPIAGMEQRLLEAHPVESLGHLQAMLHTGWIGGLAETRQASLPYLSGCIVLLRHFHETNKPESAQLMAECACHSLVMLAVELHDRGIGTALTRYCSEQIFPLGGLHVDALEIAYASACLNAVGMAAWMAPDEHQLTWFPRENTMASVLRGEFGEELKEICSPASTSRRRARLHRWARSAPTLRFPWRDAPKTMVVNMPKLLAYLPEFSQWILRKPGRPAARPNARVPRTWFQGLGESRIEDAAHS</sequence>
<protein>
    <submittedName>
        <fullName evidence="1">Uncharacterized protein</fullName>
    </submittedName>
</protein>
<evidence type="ECO:0000313" key="1">
    <source>
        <dbReference type="EMBL" id="TWO71807.1"/>
    </source>
</evidence>
<keyword evidence="2" id="KW-1185">Reference proteome</keyword>